<evidence type="ECO:0000313" key="3">
    <source>
        <dbReference type="Proteomes" id="UP001528672"/>
    </source>
</evidence>
<keyword evidence="1" id="KW-1133">Transmembrane helix</keyword>
<comment type="caution">
    <text evidence="2">The sequence shown here is derived from an EMBL/GenBank/DDBJ whole genome shotgun (WGS) entry which is preliminary data.</text>
</comment>
<keyword evidence="3" id="KW-1185">Reference proteome</keyword>
<gene>
    <name evidence="2" type="ORF">PSQ39_17850</name>
</gene>
<dbReference type="PANTHER" id="PTHR34219:SF5">
    <property type="entry name" value="BLR4505 PROTEIN"/>
    <property type="match status" value="1"/>
</dbReference>
<dbReference type="PANTHER" id="PTHR34219">
    <property type="entry name" value="IRON-REGULATED INNER MEMBRANE PROTEIN-RELATED"/>
    <property type="match status" value="1"/>
</dbReference>
<reference evidence="2 3" key="1">
    <citation type="submission" date="2023-02" db="EMBL/GenBank/DDBJ databases">
        <title>Bacterial whole genome sequence for Curvibacter sp. HBC28.</title>
        <authorList>
            <person name="Le V."/>
            <person name="Ko S.-R."/>
            <person name="Ahn C.-Y."/>
            <person name="Oh H.-M."/>
        </authorList>
    </citation>
    <scope>NUCLEOTIDE SEQUENCE [LARGE SCALE GENOMIC DNA]</scope>
    <source>
        <strain evidence="2 3">HBC28</strain>
    </source>
</reference>
<organism evidence="2 3">
    <name type="scientific">Curvibacter microcysteis</name>
    <dbReference type="NCBI Taxonomy" id="3026419"/>
    <lineage>
        <taxon>Bacteria</taxon>
        <taxon>Pseudomonadati</taxon>
        <taxon>Pseudomonadota</taxon>
        <taxon>Betaproteobacteria</taxon>
        <taxon>Burkholderiales</taxon>
        <taxon>Comamonadaceae</taxon>
        <taxon>Curvibacter</taxon>
    </lineage>
</organism>
<feature type="transmembrane region" description="Helical" evidence="1">
    <location>
        <begin position="242"/>
        <end position="261"/>
    </location>
</feature>
<sequence length="443" mass="48465">MRAALVALHRWVGLGMAVFLVVAGLTGAVISWDHELDEWLNPHLNQAPGRGPAAPALQWVAEIERRHPQVQVSYVPMAAEPGHALAFGVEPRANPATGGLYEPGFNQVFIDPVTGAELGRRQWGAVWPLGRENLVSFLYVLHYSLHLPAWGGIDRWGVWLMGVVAVFWTVDCFTGFYLTLPPARRAAKWVASGARRAAGKAPTSTADSGAKSWWARWQPAWRVRWQGGASKLNFDLHRAGSLWTWALLFILAFTAFSLNLYREVFFPVMSLVSEVTPTPFEQRTPSAQAGGIVPRWGHAQVVQAAQAQAAERGWTEPVGALYHASAYGLYGVQFFRPEDGHGAGGVGHRTLFIDSGDGRVLGQRVPWEGTAADLFVQAQFPLHSGRILGLPGRILISVMGLVVAMLSLTGVLIWWRKHRARRAPALLKARPAAQALTARGSRA</sequence>
<keyword evidence="1" id="KW-0812">Transmembrane</keyword>
<protein>
    <submittedName>
        <fullName evidence="2">PepSY-associated TM helix domain-containing protein</fullName>
    </submittedName>
</protein>
<keyword evidence="1" id="KW-0472">Membrane</keyword>
<proteinExistence type="predicted"/>
<dbReference type="Proteomes" id="UP001528672">
    <property type="component" value="Unassembled WGS sequence"/>
</dbReference>
<dbReference type="RefSeq" id="WP_273928335.1">
    <property type="nucleotide sequence ID" value="NZ_JAQSIO010000008.1"/>
</dbReference>
<evidence type="ECO:0000256" key="1">
    <source>
        <dbReference type="SAM" id="Phobius"/>
    </source>
</evidence>
<accession>A0ABT5MIV1</accession>
<dbReference type="Pfam" id="PF03929">
    <property type="entry name" value="PepSY_TM"/>
    <property type="match status" value="1"/>
</dbReference>
<dbReference type="InterPro" id="IPR005625">
    <property type="entry name" value="PepSY-ass_TM"/>
</dbReference>
<dbReference type="EMBL" id="JAQSIO010000008">
    <property type="protein sequence ID" value="MDD0816507.1"/>
    <property type="molecule type" value="Genomic_DNA"/>
</dbReference>
<feature type="transmembrane region" description="Helical" evidence="1">
    <location>
        <begin position="394"/>
        <end position="415"/>
    </location>
</feature>
<evidence type="ECO:0000313" key="2">
    <source>
        <dbReference type="EMBL" id="MDD0816507.1"/>
    </source>
</evidence>
<name>A0ABT5MIV1_9BURK</name>
<feature type="transmembrane region" description="Helical" evidence="1">
    <location>
        <begin position="156"/>
        <end position="178"/>
    </location>
</feature>
<feature type="transmembrane region" description="Helical" evidence="1">
    <location>
        <begin position="12"/>
        <end position="32"/>
    </location>
</feature>